<dbReference type="EMBL" id="CP053418">
    <property type="protein sequence ID" value="QJW83197.1"/>
    <property type="molecule type" value="Genomic_DNA"/>
</dbReference>
<feature type="region of interest" description="Disordered" evidence="1">
    <location>
        <begin position="59"/>
        <end position="109"/>
    </location>
</feature>
<proteinExistence type="predicted"/>
<feature type="compositionally biased region" description="Pro residues" evidence="1">
    <location>
        <begin position="76"/>
        <end position="88"/>
    </location>
</feature>
<protein>
    <submittedName>
        <fullName evidence="2">Uncharacterized protein</fullName>
    </submittedName>
</protein>
<keyword evidence="3" id="KW-1185">Reference proteome</keyword>
<evidence type="ECO:0000256" key="1">
    <source>
        <dbReference type="SAM" id="MobiDB-lite"/>
    </source>
</evidence>
<evidence type="ECO:0000313" key="2">
    <source>
        <dbReference type="EMBL" id="QJW83197.1"/>
    </source>
</evidence>
<name>A0ABX6P0I5_9BURK</name>
<dbReference type="Proteomes" id="UP000500826">
    <property type="component" value="Chromosome"/>
</dbReference>
<gene>
    <name evidence="2" type="ORF">HK414_16470</name>
</gene>
<reference evidence="2 3" key="2">
    <citation type="submission" date="2020-05" db="EMBL/GenBank/DDBJ databases">
        <authorList>
            <person name="Khan S.A."/>
            <person name="Jeon C.O."/>
            <person name="Chun B.H."/>
        </authorList>
    </citation>
    <scope>NUCLEOTIDE SEQUENCE [LARGE SCALE GENOMIC DNA]</scope>
    <source>
        <strain evidence="2 3">H242</strain>
    </source>
</reference>
<feature type="compositionally biased region" description="Pro residues" evidence="1">
    <location>
        <begin position="127"/>
        <end position="138"/>
    </location>
</feature>
<organism evidence="2 3">
    <name type="scientific">Ramlibacter terrae</name>
    <dbReference type="NCBI Taxonomy" id="2732511"/>
    <lineage>
        <taxon>Bacteria</taxon>
        <taxon>Pseudomonadati</taxon>
        <taxon>Pseudomonadota</taxon>
        <taxon>Betaproteobacteria</taxon>
        <taxon>Burkholderiales</taxon>
        <taxon>Comamonadaceae</taxon>
        <taxon>Ramlibacter</taxon>
    </lineage>
</organism>
<evidence type="ECO:0000313" key="3">
    <source>
        <dbReference type="Proteomes" id="UP000500826"/>
    </source>
</evidence>
<sequence length="138" mass="14496">MQAGTAYTMDQLRGMYFVPAAGSSGGTADIAYVLQDDGGTDGGGVDRSTGVLQLRIETPPFVPAPTAPPGGSVSPAPAPAPAPAPPPARWWVHPPHPRPDLRAAAAPAVAATLRPRRRRAMRWSLPRRPPPCCPPLRR</sequence>
<accession>A0ABX6P0I5</accession>
<reference evidence="2 3" key="1">
    <citation type="submission" date="2020-05" db="EMBL/GenBank/DDBJ databases">
        <title>Ramlibacter rhizophilus sp. nov., isolated from rhizosphere soil of national flower Mugunghwa from South Korea.</title>
        <authorList>
            <person name="Zheng-Fei Y."/>
            <person name="Huan T."/>
        </authorList>
    </citation>
    <scope>NUCLEOTIDE SEQUENCE [LARGE SCALE GENOMIC DNA]</scope>
    <source>
        <strain evidence="2 3">H242</strain>
    </source>
</reference>
<feature type="region of interest" description="Disordered" evidence="1">
    <location>
        <begin position="119"/>
        <end position="138"/>
    </location>
</feature>